<protein>
    <submittedName>
        <fullName evidence="1">Uncharacterized protein</fullName>
    </submittedName>
</protein>
<proteinExistence type="predicted"/>
<gene>
    <name evidence="1" type="ORF">I4F81_006106</name>
</gene>
<comment type="caution">
    <text evidence="1">The sequence shown here is derived from an EMBL/GenBank/DDBJ whole genome shotgun (WGS) entry which is preliminary data.</text>
</comment>
<keyword evidence="2" id="KW-1185">Reference proteome</keyword>
<accession>A0ACC3C091</accession>
<name>A0ACC3C091_PYRYE</name>
<reference evidence="1" key="1">
    <citation type="submission" date="2019-11" db="EMBL/GenBank/DDBJ databases">
        <title>Nori genome reveals adaptations in red seaweeds to the harsh intertidal environment.</title>
        <authorList>
            <person name="Wang D."/>
            <person name="Mao Y."/>
        </authorList>
    </citation>
    <scope>NUCLEOTIDE SEQUENCE</scope>
    <source>
        <tissue evidence="1">Gametophyte</tissue>
    </source>
</reference>
<dbReference type="EMBL" id="CM020619">
    <property type="protein sequence ID" value="KAK1863552.1"/>
    <property type="molecule type" value="Genomic_DNA"/>
</dbReference>
<evidence type="ECO:0000313" key="2">
    <source>
        <dbReference type="Proteomes" id="UP000798662"/>
    </source>
</evidence>
<dbReference type="Proteomes" id="UP000798662">
    <property type="component" value="Chromosome 2"/>
</dbReference>
<sequence>MAAVGSPVSTAAPKDDIWLGTAVLASASAEAAVRDDRAGAVSTFVGTTRGTFDGKVVVRLEYEAYEEMALKQLAALCHTVRAKHPDVLHMAVHHRLGVVAVGEASVVIAVSSAHRREAIGRLGGSAAAKVGWNPLCVDGRGECARTRVAADLFGGTAPAYPCSCPGYVLSLLPFL</sequence>
<organism evidence="1 2">
    <name type="scientific">Pyropia yezoensis</name>
    <name type="common">Susabi-nori</name>
    <name type="synonym">Porphyra yezoensis</name>
    <dbReference type="NCBI Taxonomy" id="2788"/>
    <lineage>
        <taxon>Eukaryota</taxon>
        <taxon>Rhodophyta</taxon>
        <taxon>Bangiophyceae</taxon>
        <taxon>Bangiales</taxon>
        <taxon>Bangiaceae</taxon>
        <taxon>Pyropia</taxon>
    </lineage>
</organism>
<evidence type="ECO:0000313" key="1">
    <source>
        <dbReference type="EMBL" id="KAK1863552.1"/>
    </source>
</evidence>